<gene>
    <name evidence="1" type="ORF">N3K66_003483</name>
</gene>
<dbReference type="Proteomes" id="UP001163324">
    <property type="component" value="Chromosome 3"/>
</dbReference>
<evidence type="ECO:0000313" key="1">
    <source>
        <dbReference type="EMBL" id="KAI9901666.1"/>
    </source>
</evidence>
<evidence type="ECO:0000313" key="2">
    <source>
        <dbReference type="Proteomes" id="UP001163324"/>
    </source>
</evidence>
<reference evidence="1" key="1">
    <citation type="submission" date="2022-10" db="EMBL/GenBank/DDBJ databases">
        <title>Complete Genome of Trichothecium roseum strain YXFP-22015, a Plant Pathogen Isolated from Citrus.</title>
        <authorList>
            <person name="Wang Y."/>
            <person name="Zhu L."/>
        </authorList>
    </citation>
    <scope>NUCLEOTIDE SEQUENCE</scope>
    <source>
        <strain evidence="1">YXFP-22015</strain>
    </source>
</reference>
<protein>
    <submittedName>
        <fullName evidence="1">Uncharacterized protein</fullName>
    </submittedName>
</protein>
<comment type="caution">
    <text evidence="1">The sequence shown here is derived from an EMBL/GenBank/DDBJ whole genome shotgun (WGS) entry which is preliminary data.</text>
</comment>
<keyword evidence="2" id="KW-1185">Reference proteome</keyword>
<organism evidence="1 2">
    <name type="scientific">Trichothecium roseum</name>
    <dbReference type="NCBI Taxonomy" id="47278"/>
    <lineage>
        <taxon>Eukaryota</taxon>
        <taxon>Fungi</taxon>
        <taxon>Dikarya</taxon>
        <taxon>Ascomycota</taxon>
        <taxon>Pezizomycotina</taxon>
        <taxon>Sordariomycetes</taxon>
        <taxon>Hypocreomycetidae</taxon>
        <taxon>Hypocreales</taxon>
        <taxon>Hypocreales incertae sedis</taxon>
        <taxon>Trichothecium</taxon>
    </lineage>
</organism>
<sequence length="799" mass="89820">MGREKRPIPAAVAGGPKERHKRAQKSQYDTKVAALPNLVARKQPPAASKHHSYYEIVDNVEKKEKPLEFQVTDATTDHPGYTLVPIGDPELTKECKELTRERGALVFIVSAATEGDPNFLSYHVHRTGHKFRDTIVEEAKQKLSRSTPQPGIVESSEIDAMPASQNEYFKQADKTIRDLFPRIPHPDRQRIVSHAFDMNAPAPENQREPRVGLSWKLTLARRVQLAALAHIRHTHTRYDELLKETSWQNARRAVEPVCLDFLVKWRGDDETGRDQLDEILREVVVISDTEDDESSDEYDAEETQVHRAQEVDMAGRQEIVQNTTTGVRESMQLCDPQPEGSGRSTQLVRDSPIELDTQPRQRKGPLEKKQQRGFKRYRRAWEDAVQRQRDHDSPNRALSPAERTYSPARPLADEVMKRPPVENAGAVPYANGYVPRPAGLGAPIDMRTYPPHPPPPAPTRLQPGDAMSSAPPVGANLTQAPREFSPMANRFQDLLVRSIEPTSPETMAPAFVRTLPPRSQPSPTSRPQLRALASPGPPFPQHSVHGDRHMRHPSGGYEDRYPYSQGTRSHAASPIEGWQPEGRRRHQNDSFQRPGGDISRPADRSNPIVMVDMGGFLQRVSRTDDAFATGRDYIEPRPLGRGESSYHAATTQRMVSHEDGARILRENYGAADLQRIPTHGPCHYAHITPPNHSPVDTNPRQVIYFDGVQYGGQQPRSTYNNAEVRDVRGAFAGPRVYAGPPQDMYSRQPQARAPLHAQPLSSVQQPHRTYLPREERQNNHYTPPPRPQGAQPSNVVILD</sequence>
<accession>A0ACC0V5K3</accession>
<dbReference type="EMBL" id="CM047942">
    <property type="protein sequence ID" value="KAI9901666.1"/>
    <property type="molecule type" value="Genomic_DNA"/>
</dbReference>
<proteinExistence type="predicted"/>
<name>A0ACC0V5K3_9HYPO</name>